<reference evidence="1 2" key="1">
    <citation type="journal article" date="2016" name="Nat. Commun.">
        <title>Thousands of microbial genomes shed light on interconnected biogeochemical processes in an aquifer system.</title>
        <authorList>
            <person name="Anantharaman K."/>
            <person name="Brown C.T."/>
            <person name="Hug L.A."/>
            <person name="Sharon I."/>
            <person name="Castelle C.J."/>
            <person name="Probst A.J."/>
            <person name="Thomas B.C."/>
            <person name="Singh A."/>
            <person name="Wilkins M.J."/>
            <person name="Karaoz U."/>
            <person name="Brodie E.L."/>
            <person name="Williams K.H."/>
            <person name="Hubbard S.S."/>
            <person name="Banfield J.F."/>
        </authorList>
    </citation>
    <scope>NUCLEOTIDE SEQUENCE [LARGE SCALE GENOMIC DNA]</scope>
</reference>
<dbReference type="EMBL" id="MGGR01000014">
    <property type="protein sequence ID" value="OGM33717.1"/>
    <property type="molecule type" value="Genomic_DNA"/>
</dbReference>
<evidence type="ECO:0000313" key="1">
    <source>
        <dbReference type="EMBL" id="OGM33717.1"/>
    </source>
</evidence>
<comment type="caution">
    <text evidence="1">The sequence shown here is derived from an EMBL/GenBank/DDBJ whole genome shotgun (WGS) entry which is preliminary data.</text>
</comment>
<organism evidence="1 2">
    <name type="scientific">Candidatus Woesebacteria bacterium RIFCSPHIGHO2_02_FULL_39_13</name>
    <dbReference type="NCBI Taxonomy" id="1802505"/>
    <lineage>
        <taxon>Bacteria</taxon>
        <taxon>Candidatus Woeseibacteriota</taxon>
    </lineage>
</organism>
<dbReference type="Proteomes" id="UP000177169">
    <property type="component" value="Unassembled WGS sequence"/>
</dbReference>
<name>A0A1F7Z2F3_9BACT</name>
<proteinExistence type="predicted"/>
<sequence length="85" mass="9682">MAQSAVERYNNGVFEIVVNYDPQGSWTWKITILKNGVELDQLRSSDTPSYLVIGDLFRYNNVPGLSARAVDLVYQIKERVPYELG</sequence>
<evidence type="ECO:0000313" key="2">
    <source>
        <dbReference type="Proteomes" id="UP000177169"/>
    </source>
</evidence>
<accession>A0A1F7Z2F3</accession>
<protein>
    <submittedName>
        <fullName evidence="1">Uncharacterized protein</fullName>
    </submittedName>
</protein>
<dbReference type="AlphaFoldDB" id="A0A1F7Z2F3"/>
<gene>
    <name evidence="1" type="ORF">A3D01_06270</name>
</gene>